<feature type="compositionally biased region" description="Basic and acidic residues" evidence="1">
    <location>
        <begin position="49"/>
        <end position="74"/>
    </location>
</feature>
<dbReference type="KEGG" id="psyo:PB01_02395"/>
<evidence type="ECO:0000313" key="2">
    <source>
        <dbReference type="EMBL" id="QFF97751.1"/>
    </source>
</evidence>
<dbReference type="EMBL" id="CP031223">
    <property type="protein sequence ID" value="QFF97751.1"/>
    <property type="molecule type" value="Genomic_DNA"/>
</dbReference>
<feature type="compositionally biased region" description="Basic and acidic residues" evidence="1">
    <location>
        <begin position="16"/>
        <end position="36"/>
    </location>
</feature>
<evidence type="ECO:0000313" key="3">
    <source>
        <dbReference type="Proteomes" id="UP000325517"/>
    </source>
</evidence>
<sequence length="74" mass="8612">MDKTSEDRVHQHKKGHIPDNPDEVKTDKKSIFDMDKGMQTVDPIPVEELNEKVKDEKNKRETKSTSSSEERFPD</sequence>
<dbReference type="OrthoDB" id="2454814at2"/>
<accession>A0A5J6SIS5</accession>
<organism evidence="2 3">
    <name type="scientific">Psychrobacillus glaciei</name>
    <dbReference type="NCBI Taxonomy" id="2283160"/>
    <lineage>
        <taxon>Bacteria</taxon>
        <taxon>Bacillati</taxon>
        <taxon>Bacillota</taxon>
        <taxon>Bacilli</taxon>
        <taxon>Bacillales</taxon>
        <taxon>Bacillaceae</taxon>
        <taxon>Psychrobacillus</taxon>
    </lineage>
</organism>
<evidence type="ECO:0000256" key="1">
    <source>
        <dbReference type="SAM" id="MobiDB-lite"/>
    </source>
</evidence>
<gene>
    <name evidence="2" type="ORF">PB01_02395</name>
</gene>
<protein>
    <submittedName>
        <fullName evidence="2">Uncharacterized protein</fullName>
    </submittedName>
</protein>
<feature type="region of interest" description="Disordered" evidence="1">
    <location>
        <begin position="1"/>
        <end position="74"/>
    </location>
</feature>
<proteinExistence type="predicted"/>
<reference evidence="2 3" key="1">
    <citation type="submission" date="2018-07" db="EMBL/GenBank/DDBJ databases">
        <title>Complete genome sequence of Psychrobacillus sp. PB01, isolated from iceberg, and comparative genome analysis of Psychrobacillus strains.</title>
        <authorList>
            <person name="Lee P.C."/>
        </authorList>
    </citation>
    <scope>NUCLEOTIDE SEQUENCE [LARGE SCALE GENOMIC DNA]</scope>
    <source>
        <strain evidence="2 3">PB01</strain>
    </source>
</reference>
<dbReference type="Proteomes" id="UP000325517">
    <property type="component" value="Chromosome"/>
</dbReference>
<keyword evidence="3" id="KW-1185">Reference proteome</keyword>
<name>A0A5J6SIS5_9BACI</name>
<dbReference type="RefSeq" id="WP_151698695.1">
    <property type="nucleotide sequence ID" value="NZ_CP031223.1"/>
</dbReference>
<dbReference type="AlphaFoldDB" id="A0A5J6SIS5"/>